<dbReference type="AlphaFoldDB" id="A0A392SZD0"/>
<comment type="caution">
    <text evidence="2">The sequence shown here is derived from an EMBL/GenBank/DDBJ whole genome shotgun (WGS) entry which is preliminary data.</text>
</comment>
<keyword evidence="3" id="KW-1185">Reference proteome</keyword>
<feature type="region of interest" description="Disordered" evidence="1">
    <location>
        <begin position="1"/>
        <end position="69"/>
    </location>
</feature>
<feature type="compositionally biased region" description="Basic and acidic residues" evidence="1">
    <location>
        <begin position="34"/>
        <end position="48"/>
    </location>
</feature>
<reference evidence="2 3" key="1">
    <citation type="journal article" date="2018" name="Front. Plant Sci.">
        <title>Red Clover (Trifolium pratense) and Zigzag Clover (T. medium) - A Picture of Genomic Similarities and Differences.</title>
        <authorList>
            <person name="Dluhosova J."/>
            <person name="Istvanek J."/>
            <person name="Nedelnik J."/>
            <person name="Repkova J."/>
        </authorList>
    </citation>
    <scope>NUCLEOTIDE SEQUENCE [LARGE SCALE GENOMIC DNA]</scope>
    <source>
        <strain evidence="3">cv. 10/8</strain>
        <tissue evidence="2">Leaf</tissue>
    </source>
</reference>
<sequence>MKKGTSKTYGRKKKFEVGTSVSKQNKAQRKLKNKKEVLSSDSDKKDSGYAEFLKTYDPNKEDSDSSEEE</sequence>
<dbReference type="EMBL" id="LXQA010462894">
    <property type="protein sequence ID" value="MCI53425.1"/>
    <property type="molecule type" value="Genomic_DNA"/>
</dbReference>
<dbReference type="Proteomes" id="UP000265520">
    <property type="component" value="Unassembled WGS sequence"/>
</dbReference>
<feature type="compositionally biased region" description="Basic residues" evidence="1">
    <location>
        <begin position="1"/>
        <end position="14"/>
    </location>
</feature>
<feature type="non-terminal residue" evidence="2">
    <location>
        <position position="69"/>
    </location>
</feature>
<accession>A0A392SZD0</accession>
<name>A0A392SZD0_9FABA</name>
<proteinExistence type="predicted"/>
<evidence type="ECO:0000313" key="3">
    <source>
        <dbReference type="Proteomes" id="UP000265520"/>
    </source>
</evidence>
<protein>
    <submittedName>
        <fullName evidence="2">Uncharacterized protein</fullName>
    </submittedName>
</protein>
<evidence type="ECO:0000256" key="1">
    <source>
        <dbReference type="SAM" id="MobiDB-lite"/>
    </source>
</evidence>
<organism evidence="2 3">
    <name type="scientific">Trifolium medium</name>
    <dbReference type="NCBI Taxonomy" id="97028"/>
    <lineage>
        <taxon>Eukaryota</taxon>
        <taxon>Viridiplantae</taxon>
        <taxon>Streptophyta</taxon>
        <taxon>Embryophyta</taxon>
        <taxon>Tracheophyta</taxon>
        <taxon>Spermatophyta</taxon>
        <taxon>Magnoliopsida</taxon>
        <taxon>eudicotyledons</taxon>
        <taxon>Gunneridae</taxon>
        <taxon>Pentapetalae</taxon>
        <taxon>rosids</taxon>
        <taxon>fabids</taxon>
        <taxon>Fabales</taxon>
        <taxon>Fabaceae</taxon>
        <taxon>Papilionoideae</taxon>
        <taxon>50 kb inversion clade</taxon>
        <taxon>NPAAA clade</taxon>
        <taxon>Hologalegina</taxon>
        <taxon>IRL clade</taxon>
        <taxon>Trifolieae</taxon>
        <taxon>Trifolium</taxon>
    </lineage>
</organism>
<evidence type="ECO:0000313" key="2">
    <source>
        <dbReference type="EMBL" id="MCI53425.1"/>
    </source>
</evidence>